<dbReference type="Gene3D" id="1.10.287.950">
    <property type="entry name" value="Methyl-accepting chemotaxis protein"/>
    <property type="match status" value="1"/>
</dbReference>
<keyword evidence="6" id="KW-0812">Transmembrane</keyword>
<keyword evidence="6" id="KW-0472">Membrane</keyword>
<protein>
    <submittedName>
        <fullName evidence="9">Methyl-accepting chemotaxis protein</fullName>
    </submittedName>
</protein>
<keyword evidence="4" id="KW-0175">Coiled coil</keyword>
<evidence type="ECO:0000256" key="6">
    <source>
        <dbReference type="SAM" id="Phobius"/>
    </source>
</evidence>
<dbReference type="GO" id="GO:0006935">
    <property type="term" value="P:chemotaxis"/>
    <property type="evidence" value="ECO:0007669"/>
    <property type="project" value="InterPro"/>
</dbReference>
<feature type="transmembrane region" description="Helical" evidence="6">
    <location>
        <begin position="24"/>
        <end position="44"/>
    </location>
</feature>
<dbReference type="CDD" id="cd06225">
    <property type="entry name" value="HAMP"/>
    <property type="match status" value="1"/>
</dbReference>
<feature type="region of interest" description="Disordered" evidence="5">
    <location>
        <begin position="567"/>
        <end position="595"/>
    </location>
</feature>
<dbReference type="Pfam" id="PF00672">
    <property type="entry name" value="HAMP"/>
    <property type="match status" value="1"/>
</dbReference>
<dbReference type="SMART" id="SM00283">
    <property type="entry name" value="MA"/>
    <property type="match status" value="1"/>
</dbReference>
<name>A0A1U6I6J4_9SPHN</name>
<dbReference type="EMBL" id="FVZE01000004">
    <property type="protein sequence ID" value="SLK03612.1"/>
    <property type="molecule type" value="Genomic_DNA"/>
</dbReference>
<evidence type="ECO:0000259" key="7">
    <source>
        <dbReference type="PROSITE" id="PS50111"/>
    </source>
</evidence>
<comment type="similarity">
    <text evidence="2">Belongs to the methyl-accepting chemotaxis (MCP) protein family.</text>
</comment>
<gene>
    <name evidence="9" type="ORF">SAMN06295987_104265</name>
</gene>
<dbReference type="InterPro" id="IPR004090">
    <property type="entry name" value="Chemotax_Me-accpt_rcpt"/>
</dbReference>
<evidence type="ECO:0000313" key="10">
    <source>
        <dbReference type="Proteomes" id="UP000190989"/>
    </source>
</evidence>
<evidence type="ECO:0000256" key="3">
    <source>
        <dbReference type="PROSITE-ProRule" id="PRU00284"/>
    </source>
</evidence>
<dbReference type="Pfam" id="PF00015">
    <property type="entry name" value="MCPsignal"/>
    <property type="match status" value="1"/>
</dbReference>
<feature type="coiled-coil region" evidence="4">
    <location>
        <begin position="256"/>
        <end position="289"/>
    </location>
</feature>
<dbReference type="PRINTS" id="PR00260">
    <property type="entry name" value="CHEMTRNSDUCR"/>
</dbReference>
<dbReference type="PANTHER" id="PTHR32089">
    <property type="entry name" value="METHYL-ACCEPTING CHEMOTAXIS PROTEIN MCPB"/>
    <property type="match status" value="1"/>
</dbReference>
<accession>A0A1U6I6J4</accession>
<dbReference type="GO" id="GO:0004888">
    <property type="term" value="F:transmembrane signaling receptor activity"/>
    <property type="evidence" value="ECO:0007669"/>
    <property type="project" value="InterPro"/>
</dbReference>
<reference evidence="10" key="1">
    <citation type="submission" date="2017-02" db="EMBL/GenBank/DDBJ databases">
        <authorList>
            <person name="Varghese N."/>
            <person name="Submissions S."/>
        </authorList>
    </citation>
    <scope>NUCLEOTIDE SEQUENCE [LARGE SCALE GENOMIC DNA]</scope>
    <source>
        <strain evidence="10">SM117</strain>
    </source>
</reference>
<dbReference type="AlphaFoldDB" id="A0A1U6I6J4"/>
<dbReference type="SMART" id="SM00304">
    <property type="entry name" value="HAMP"/>
    <property type="match status" value="1"/>
</dbReference>
<keyword evidence="1 3" id="KW-0807">Transducer</keyword>
<evidence type="ECO:0000313" key="9">
    <source>
        <dbReference type="EMBL" id="SLK03612.1"/>
    </source>
</evidence>
<dbReference type="PROSITE" id="PS50885">
    <property type="entry name" value="HAMP"/>
    <property type="match status" value="1"/>
</dbReference>
<feature type="domain" description="Methyl-accepting transducer" evidence="7">
    <location>
        <begin position="308"/>
        <end position="551"/>
    </location>
</feature>
<dbReference type="RefSeq" id="WP_176168059.1">
    <property type="nucleotide sequence ID" value="NZ_FVZE01000004.1"/>
</dbReference>
<dbReference type="Proteomes" id="UP000190989">
    <property type="component" value="Unassembled WGS sequence"/>
</dbReference>
<dbReference type="SUPFAM" id="SSF58104">
    <property type="entry name" value="Methyl-accepting chemotaxis protein (MCP) signaling domain"/>
    <property type="match status" value="1"/>
</dbReference>
<dbReference type="GO" id="GO:0016020">
    <property type="term" value="C:membrane"/>
    <property type="evidence" value="ECO:0007669"/>
    <property type="project" value="InterPro"/>
</dbReference>
<sequence>MSDVTGAQKRNWFGRQSIETKMRVVICVFLGLSLFIALSCWFALSTIQSGTQHYARLSASARLLSEAGADISQAVTQVDTRSADADADARRISAAQALLGAADDKLTNARLQLGEVDPEIALTFDQLDRRLTDLAAKLQVADRASGYSREGADLSAKAIALGEALMTRAMVGQGRGNTFIAWSEWAMVAFALIAALNGALALGLTRRDITGPLHKITEAMRKLADGDNNIEVPDTDAPHEIGDMARSIEVFRRGYLRIERLRAEAAEAAQAEIEREKQARREREEMRARQKRVLVELANKFEQTVGEIVSGVAAASSQLQVTATAMASAAEQSAMQTGDVSSAMNEASAGVTAAAAASDEFAMSINEISRQAASSADLARKATLTASDADETIVALAVSAEQASEIVKLISTIAHRTNLLALNASIEAARGGEAGRGFAVVASEVKELADRTSKAAEEVSLQIRVIQESTECSVAALRAIGKDIEELEATSVSIAAAVDQQSLAGQDLARSIDLAARSADEVTSNIAQVRETSLSTGAAASQVLTSSTELEQQAIMLKMQVDQFLQHVRTPDENAQRSRQPVPGSEEVPELAIAS</sequence>
<dbReference type="STRING" id="428990.SAMN06295987_104265"/>
<dbReference type="PANTHER" id="PTHR32089:SF112">
    <property type="entry name" value="LYSOZYME-LIKE PROTEIN-RELATED"/>
    <property type="match status" value="1"/>
</dbReference>
<dbReference type="PROSITE" id="PS50111">
    <property type="entry name" value="CHEMOTAXIS_TRANSDUC_2"/>
    <property type="match status" value="1"/>
</dbReference>
<evidence type="ECO:0000256" key="4">
    <source>
        <dbReference type="SAM" id="Coils"/>
    </source>
</evidence>
<evidence type="ECO:0000256" key="1">
    <source>
        <dbReference type="ARBA" id="ARBA00023224"/>
    </source>
</evidence>
<evidence type="ECO:0000256" key="2">
    <source>
        <dbReference type="ARBA" id="ARBA00029447"/>
    </source>
</evidence>
<evidence type="ECO:0000256" key="5">
    <source>
        <dbReference type="SAM" id="MobiDB-lite"/>
    </source>
</evidence>
<proteinExistence type="inferred from homology"/>
<dbReference type="Gene3D" id="1.10.8.500">
    <property type="entry name" value="HAMP domain in histidine kinase"/>
    <property type="match status" value="1"/>
</dbReference>
<organism evidence="9 10">
    <name type="scientific">Novosphingobium mathurense</name>
    <dbReference type="NCBI Taxonomy" id="428990"/>
    <lineage>
        <taxon>Bacteria</taxon>
        <taxon>Pseudomonadati</taxon>
        <taxon>Pseudomonadota</taxon>
        <taxon>Alphaproteobacteria</taxon>
        <taxon>Sphingomonadales</taxon>
        <taxon>Sphingomonadaceae</taxon>
        <taxon>Novosphingobium</taxon>
    </lineage>
</organism>
<feature type="domain" description="HAMP" evidence="8">
    <location>
        <begin position="207"/>
        <end position="260"/>
    </location>
</feature>
<keyword evidence="6" id="KW-1133">Transmembrane helix</keyword>
<dbReference type="GO" id="GO:0007165">
    <property type="term" value="P:signal transduction"/>
    <property type="evidence" value="ECO:0007669"/>
    <property type="project" value="UniProtKB-KW"/>
</dbReference>
<keyword evidence="10" id="KW-1185">Reference proteome</keyword>
<dbReference type="InterPro" id="IPR004089">
    <property type="entry name" value="MCPsignal_dom"/>
</dbReference>
<dbReference type="InterPro" id="IPR003660">
    <property type="entry name" value="HAMP_dom"/>
</dbReference>
<evidence type="ECO:0000259" key="8">
    <source>
        <dbReference type="PROSITE" id="PS50885"/>
    </source>
</evidence>